<sequence>MKSYLIGDISPKSIVLNGVVPDRDVDPMISILEFPVTLSSSSSSVGVVPPNILSPNQKCRWLLFPDHFEQLFLEIYQVGPRYTCPFTLGHVTLKPADAEVSLWVAEGMKLASEERLVKVAKMYADLSICHREGMAKVALLENQKALAQTNYEL</sequence>
<evidence type="ECO:0000313" key="2">
    <source>
        <dbReference type="Proteomes" id="UP001177003"/>
    </source>
</evidence>
<protein>
    <submittedName>
        <fullName evidence="1">Uncharacterized protein</fullName>
    </submittedName>
</protein>
<keyword evidence="2" id="KW-1185">Reference proteome</keyword>
<accession>A0AA35YM88</accession>
<dbReference type="Proteomes" id="UP001177003">
    <property type="component" value="Chromosome 3"/>
</dbReference>
<dbReference type="EMBL" id="OX465079">
    <property type="protein sequence ID" value="CAI9276554.1"/>
    <property type="molecule type" value="Genomic_DNA"/>
</dbReference>
<proteinExistence type="predicted"/>
<name>A0AA35YM88_LACSI</name>
<gene>
    <name evidence="1" type="ORF">LSALG_LOCUS16527</name>
</gene>
<reference evidence="1" key="1">
    <citation type="submission" date="2023-04" db="EMBL/GenBank/DDBJ databases">
        <authorList>
            <person name="Vijverberg K."/>
            <person name="Xiong W."/>
            <person name="Schranz E."/>
        </authorList>
    </citation>
    <scope>NUCLEOTIDE SEQUENCE</scope>
</reference>
<dbReference type="AlphaFoldDB" id="A0AA35YM88"/>
<evidence type="ECO:0000313" key="1">
    <source>
        <dbReference type="EMBL" id="CAI9276554.1"/>
    </source>
</evidence>
<organism evidence="1 2">
    <name type="scientific">Lactuca saligna</name>
    <name type="common">Willowleaf lettuce</name>
    <dbReference type="NCBI Taxonomy" id="75948"/>
    <lineage>
        <taxon>Eukaryota</taxon>
        <taxon>Viridiplantae</taxon>
        <taxon>Streptophyta</taxon>
        <taxon>Embryophyta</taxon>
        <taxon>Tracheophyta</taxon>
        <taxon>Spermatophyta</taxon>
        <taxon>Magnoliopsida</taxon>
        <taxon>eudicotyledons</taxon>
        <taxon>Gunneridae</taxon>
        <taxon>Pentapetalae</taxon>
        <taxon>asterids</taxon>
        <taxon>campanulids</taxon>
        <taxon>Asterales</taxon>
        <taxon>Asteraceae</taxon>
        <taxon>Cichorioideae</taxon>
        <taxon>Cichorieae</taxon>
        <taxon>Lactucinae</taxon>
        <taxon>Lactuca</taxon>
    </lineage>
</organism>